<name>A0A9D3W6H5_9ROSI</name>
<sequence length="96" mass="10309">MSLELISLKGMELYVKFVEADGVGPSSTIIAANVGTKTKLESPTARLCGGFTSSLQSSYYDVLEASMGTHSSVSGTGFKFDNHYHLGYDHKPNLDT</sequence>
<evidence type="ECO:0000313" key="2">
    <source>
        <dbReference type="Proteomes" id="UP000828251"/>
    </source>
</evidence>
<gene>
    <name evidence="1" type="ORF">J1N35_007657</name>
</gene>
<comment type="caution">
    <text evidence="1">The sequence shown here is derived from an EMBL/GenBank/DDBJ whole genome shotgun (WGS) entry which is preliminary data.</text>
</comment>
<dbReference type="Proteomes" id="UP000828251">
    <property type="component" value="Unassembled WGS sequence"/>
</dbReference>
<keyword evidence="2" id="KW-1185">Reference proteome</keyword>
<evidence type="ECO:0000313" key="1">
    <source>
        <dbReference type="EMBL" id="KAH1114279.1"/>
    </source>
</evidence>
<dbReference type="EMBL" id="JAIQCV010000003">
    <property type="protein sequence ID" value="KAH1114279.1"/>
    <property type="molecule type" value="Genomic_DNA"/>
</dbReference>
<reference evidence="1 2" key="1">
    <citation type="journal article" date="2021" name="Plant Biotechnol. J.">
        <title>Multi-omics assisted identification of the key and species-specific regulatory components of drought-tolerant mechanisms in Gossypium stocksii.</title>
        <authorList>
            <person name="Yu D."/>
            <person name="Ke L."/>
            <person name="Zhang D."/>
            <person name="Wu Y."/>
            <person name="Sun Y."/>
            <person name="Mei J."/>
            <person name="Sun J."/>
            <person name="Sun Y."/>
        </authorList>
    </citation>
    <scope>NUCLEOTIDE SEQUENCE [LARGE SCALE GENOMIC DNA]</scope>
    <source>
        <strain evidence="2">cv. E1</strain>
        <tissue evidence="1">Leaf</tissue>
    </source>
</reference>
<proteinExistence type="predicted"/>
<accession>A0A9D3W6H5</accession>
<organism evidence="1 2">
    <name type="scientific">Gossypium stocksii</name>
    <dbReference type="NCBI Taxonomy" id="47602"/>
    <lineage>
        <taxon>Eukaryota</taxon>
        <taxon>Viridiplantae</taxon>
        <taxon>Streptophyta</taxon>
        <taxon>Embryophyta</taxon>
        <taxon>Tracheophyta</taxon>
        <taxon>Spermatophyta</taxon>
        <taxon>Magnoliopsida</taxon>
        <taxon>eudicotyledons</taxon>
        <taxon>Gunneridae</taxon>
        <taxon>Pentapetalae</taxon>
        <taxon>rosids</taxon>
        <taxon>malvids</taxon>
        <taxon>Malvales</taxon>
        <taxon>Malvaceae</taxon>
        <taxon>Malvoideae</taxon>
        <taxon>Gossypium</taxon>
    </lineage>
</organism>
<protein>
    <submittedName>
        <fullName evidence="1">Uncharacterized protein</fullName>
    </submittedName>
</protein>
<dbReference type="AlphaFoldDB" id="A0A9D3W6H5"/>